<evidence type="ECO:0000256" key="2">
    <source>
        <dbReference type="ARBA" id="ARBA00022642"/>
    </source>
</evidence>
<dbReference type="PANTHER" id="PTHR31873">
    <property type="entry name" value="L-ASPARTATE DEHYDROGENASE-RELATED"/>
    <property type="match status" value="1"/>
</dbReference>
<dbReference type="SUPFAM" id="SSF51735">
    <property type="entry name" value="NAD(P)-binding Rossmann-fold domains"/>
    <property type="match status" value="1"/>
</dbReference>
<evidence type="ECO:0000256" key="3">
    <source>
        <dbReference type="ARBA" id="ARBA00022857"/>
    </source>
</evidence>
<dbReference type="PANTHER" id="PTHR31873:SF6">
    <property type="entry name" value="ASPARTATE DEHYDROGENASE DOMAIN-CONTAINING PROTEIN"/>
    <property type="match status" value="1"/>
</dbReference>
<dbReference type="Gene3D" id="3.30.360.10">
    <property type="entry name" value="Dihydrodipicolinate Reductase, domain 2"/>
    <property type="match status" value="1"/>
</dbReference>
<evidence type="ECO:0000313" key="9">
    <source>
        <dbReference type="EMBL" id="APT74485.1"/>
    </source>
</evidence>
<comment type="function">
    <text evidence="6">Specifically catalyzes the NAD or NADP-dependent dehydrogenation of L-aspartate to iminoaspartate.</text>
</comment>
<sequence length="244" mass="27652">MKPLFLGFGNAAKIILEELEDLISDFYYYDEKKITNGSGTMLEEFYIPDDSDMVIECASVGAVRKYYREILSSNKDFYILSTGAFADEDFRRDFNNILEKSQSNVFLPSGAIGGVDVIYAIKKYIDKVFLRTYKPPISFGRNDKEKTLIFSGNAIEAIKRFPRNTNVSVTLSFAVGSFEKVFVEIYSDPNVKRNIHKIEINSSVGNYIFSFDNIQSPNPRTSMLAPLSLASLIRKRFEKVKIGG</sequence>
<dbReference type="InterPro" id="IPR011182">
    <property type="entry name" value="L-Asp_DH"/>
</dbReference>
<protein>
    <recommendedName>
        <fullName evidence="6">L-aspartate dehydrogenase</fullName>
        <ecNumber evidence="6">1.4.1.21</ecNumber>
    </recommendedName>
</protein>
<gene>
    <name evidence="6" type="primary">nadX</name>
    <name evidence="9" type="ORF">BW47_08390</name>
</gene>
<name>A0ABN4UWK6_9BACT</name>
<dbReference type="InterPro" id="IPR020626">
    <property type="entry name" value="Asp_DH_prok"/>
</dbReference>
<evidence type="ECO:0000259" key="7">
    <source>
        <dbReference type="Pfam" id="PF01958"/>
    </source>
</evidence>
<feature type="active site" evidence="6">
    <location>
        <position position="196"/>
    </location>
</feature>
<reference evidence="9 10" key="1">
    <citation type="submission" date="2014-02" db="EMBL/GenBank/DDBJ databases">
        <title>Diversity of Thermotogales isolates from hydrothermal vents.</title>
        <authorList>
            <person name="Haverkamp T.H.A."/>
            <person name="Lossouarn J."/>
            <person name="Geslin C."/>
            <person name="Nesbo C.L."/>
        </authorList>
    </citation>
    <scope>NUCLEOTIDE SEQUENCE [LARGE SCALE GENOMIC DNA]</scope>
    <source>
        <strain evidence="9 10">431</strain>
    </source>
</reference>
<keyword evidence="5 6" id="KW-0520">NAD</keyword>
<dbReference type="PIRSF" id="PIRSF005227">
    <property type="entry name" value="Asp_dh_NAD_syn"/>
    <property type="match status" value="1"/>
</dbReference>
<dbReference type="EMBL" id="CP007389">
    <property type="protein sequence ID" value="APT74485.1"/>
    <property type="molecule type" value="Genomic_DNA"/>
</dbReference>
<evidence type="ECO:0000259" key="8">
    <source>
        <dbReference type="Pfam" id="PF03447"/>
    </source>
</evidence>
<feature type="domain" description="Aspartate dehydrogenase" evidence="7">
    <location>
        <begin position="144"/>
        <end position="229"/>
    </location>
</feature>
<evidence type="ECO:0000256" key="1">
    <source>
        <dbReference type="ARBA" id="ARBA00008331"/>
    </source>
</evidence>
<proteinExistence type="inferred from homology"/>
<comment type="catalytic activity">
    <reaction evidence="6">
        <text>L-aspartate + NADP(+) + H2O = oxaloacetate + NH4(+) + NADPH + H(+)</text>
        <dbReference type="Rhea" id="RHEA:11784"/>
        <dbReference type="ChEBI" id="CHEBI:15377"/>
        <dbReference type="ChEBI" id="CHEBI:15378"/>
        <dbReference type="ChEBI" id="CHEBI:16452"/>
        <dbReference type="ChEBI" id="CHEBI:28938"/>
        <dbReference type="ChEBI" id="CHEBI:29991"/>
        <dbReference type="ChEBI" id="CHEBI:57783"/>
        <dbReference type="ChEBI" id="CHEBI:58349"/>
        <dbReference type="EC" id="1.4.1.21"/>
    </reaction>
</comment>
<feature type="domain" description="Aspartate/homoserine dehydrogenase NAD-binding" evidence="8">
    <location>
        <begin position="45"/>
        <end position="107"/>
    </location>
</feature>
<comment type="similarity">
    <text evidence="1 6">Belongs to the L-aspartate dehydrogenase family.</text>
</comment>
<dbReference type="InterPro" id="IPR036291">
    <property type="entry name" value="NAD(P)-bd_dom_sf"/>
</dbReference>
<comment type="pathway">
    <text evidence="6">Cofactor biosynthesis; NAD(+) biosynthesis; iminoaspartate from L-aspartate (dehydrogenase route): step 1/1.</text>
</comment>
<dbReference type="HAMAP" id="MF_01265">
    <property type="entry name" value="NadX"/>
    <property type="match status" value="1"/>
</dbReference>
<evidence type="ECO:0000256" key="6">
    <source>
        <dbReference type="HAMAP-Rule" id="MF_01265"/>
    </source>
</evidence>
<dbReference type="RefSeq" id="WP_012057785.1">
    <property type="nucleotide sequence ID" value="NZ_CP007389.1"/>
</dbReference>
<dbReference type="EC" id="1.4.1.21" evidence="6"/>
<keyword evidence="10" id="KW-1185">Reference proteome</keyword>
<dbReference type="Proteomes" id="UP000185490">
    <property type="component" value="Chromosome"/>
</dbReference>
<dbReference type="SUPFAM" id="SSF55347">
    <property type="entry name" value="Glyceraldehyde-3-phosphate dehydrogenase-like, C-terminal domain"/>
    <property type="match status" value="1"/>
</dbReference>
<dbReference type="InterPro" id="IPR005106">
    <property type="entry name" value="Asp/hSer_DH_NAD-bd"/>
</dbReference>
<dbReference type="InterPro" id="IPR022487">
    <property type="entry name" value="Asp_DH_arc"/>
</dbReference>
<feature type="binding site" evidence="6">
    <location>
        <position position="166"/>
    </location>
    <ligand>
        <name>NAD(+)</name>
        <dbReference type="ChEBI" id="CHEBI:57540"/>
    </ligand>
</feature>
<dbReference type="NCBIfam" id="NF009829">
    <property type="entry name" value="PRK13303.1-4"/>
    <property type="match status" value="1"/>
</dbReference>
<dbReference type="Gene3D" id="3.40.50.720">
    <property type="entry name" value="NAD(P)-binding Rossmann-like Domain"/>
    <property type="match status" value="1"/>
</dbReference>
<keyword evidence="4 6" id="KW-0560">Oxidoreductase</keyword>
<keyword evidence="2 6" id="KW-0662">Pyridine nucleotide biosynthesis</keyword>
<keyword evidence="3 6" id="KW-0521">NADP</keyword>
<organism evidence="9 10">
    <name type="scientific">Thermosipho melanesiensis</name>
    <dbReference type="NCBI Taxonomy" id="46541"/>
    <lineage>
        <taxon>Bacteria</taxon>
        <taxon>Thermotogati</taxon>
        <taxon>Thermotogota</taxon>
        <taxon>Thermotogae</taxon>
        <taxon>Thermotogales</taxon>
        <taxon>Fervidobacteriaceae</taxon>
        <taxon>Thermosipho</taxon>
    </lineage>
</organism>
<evidence type="ECO:0000313" key="10">
    <source>
        <dbReference type="Proteomes" id="UP000185490"/>
    </source>
</evidence>
<feature type="binding site" evidence="6">
    <location>
        <position position="111"/>
    </location>
    <ligand>
        <name>NAD(+)</name>
        <dbReference type="ChEBI" id="CHEBI:57540"/>
    </ligand>
</feature>
<comment type="catalytic activity">
    <reaction evidence="6">
        <text>L-aspartate + NAD(+) + H2O = oxaloacetate + NH4(+) + NADH + H(+)</text>
        <dbReference type="Rhea" id="RHEA:11788"/>
        <dbReference type="ChEBI" id="CHEBI:15377"/>
        <dbReference type="ChEBI" id="CHEBI:15378"/>
        <dbReference type="ChEBI" id="CHEBI:16452"/>
        <dbReference type="ChEBI" id="CHEBI:28938"/>
        <dbReference type="ChEBI" id="CHEBI:29991"/>
        <dbReference type="ChEBI" id="CHEBI:57540"/>
        <dbReference type="ChEBI" id="CHEBI:57945"/>
        <dbReference type="EC" id="1.4.1.21"/>
    </reaction>
</comment>
<evidence type="ECO:0000256" key="4">
    <source>
        <dbReference type="ARBA" id="ARBA00023002"/>
    </source>
</evidence>
<dbReference type="Pfam" id="PF01958">
    <property type="entry name" value="Asp_DH_C"/>
    <property type="match status" value="1"/>
</dbReference>
<dbReference type="Pfam" id="PF03447">
    <property type="entry name" value="NAD_binding_3"/>
    <property type="match status" value="1"/>
</dbReference>
<comment type="miscellaneous">
    <text evidence="6">The iminoaspartate product is unstable in aqueous solution and can decompose to oxaloacetate and ammonia.</text>
</comment>
<evidence type="ECO:0000256" key="5">
    <source>
        <dbReference type="ARBA" id="ARBA00023027"/>
    </source>
</evidence>
<accession>A0ABN4UWK6</accession>
<dbReference type="NCBIfam" id="TIGR03855">
    <property type="entry name" value="NAD_NadX"/>
    <property type="match status" value="1"/>
</dbReference>
<dbReference type="InterPro" id="IPR002811">
    <property type="entry name" value="Asp_DH"/>
</dbReference>